<dbReference type="AlphaFoldDB" id="A0A851GFY4"/>
<comment type="caution">
    <text evidence="3">The sequence shown here is derived from an EMBL/GenBank/DDBJ whole genome shotgun (WGS) entry which is preliminary data.</text>
</comment>
<feature type="chain" id="PRO_5032449645" evidence="1">
    <location>
        <begin position="26"/>
        <end position="346"/>
    </location>
</feature>
<reference evidence="3 4" key="1">
    <citation type="submission" date="2020-07" db="EMBL/GenBank/DDBJ databases">
        <title>Roseicoccus Jingziensis gen. nov., sp. nov., isolated from coastal seawater.</title>
        <authorList>
            <person name="Feng X."/>
        </authorList>
    </citation>
    <scope>NUCLEOTIDE SEQUENCE [LARGE SCALE GENOMIC DNA]</scope>
    <source>
        <strain evidence="3 4">N1E253</strain>
    </source>
</reference>
<feature type="signal peptide" evidence="1">
    <location>
        <begin position="1"/>
        <end position="25"/>
    </location>
</feature>
<feature type="domain" description="M23ase beta-sheet core" evidence="2">
    <location>
        <begin position="86"/>
        <end position="187"/>
    </location>
</feature>
<dbReference type="Pfam" id="PF01551">
    <property type="entry name" value="Peptidase_M23"/>
    <property type="match status" value="1"/>
</dbReference>
<keyword evidence="1" id="KW-0732">Signal</keyword>
<evidence type="ECO:0000259" key="2">
    <source>
        <dbReference type="Pfam" id="PF01551"/>
    </source>
</evidence>
<dbReference type="EMBL" id="JACBAZ010000005">
    <property type="protein sequence ID" value="NWK56688.1"/>
    <property type="molecule type" value="Genomic_DNA"/>
</dbReference>
<dbReference type="Gene3D" id="2.70.70.10">
    <property type="entry name" value="Glucose Permease (Domain IIA)"/>
    <property type="match status" value="1"/>
</dbReference>
<dbReference type="Proteomes" id="UP000557872">
    <property type="component" value="Unassembled WGS sequence"/>
</dbReference>
<dbReference type="InterPro" id="IPR016047">
    <property type="entry name" value="M23ase_b-sheet_dom"/>
</dbReference>
<evidence type="ECO:0000313" key="4">
    <source>
        <dbReference type="Proteomes" id="UP000557872"/>
    </source>
</evidence>
<protein>
    <submittedName>
        <fullName evidence="3">M23 family metallopeptidase</fullName>
    </submittedName>
</protein>
<evidence type="ECO:0000313" key="3">
    <source>
        <dbReference type="EMBL" id="NWK56688.1"/>
    </source>
</evidence>
<name>A0A851GFY4_9BACT</name>
<dbReference type="GO" id="GO:0004222">
    <property type="term" value="F:metalloendopeptidase activity"/>
    <property type="evidence" value="ECO:0007669"/>
    <property type="project" value="TreeGrafter"/>
</dbReference>
<sequence>MTSALTLRILTATLLTAILSPAAGASETSLKLPTVNEHLYGDDGSKFYMWVPRVFEGKTSRPWTAGKYGFVRTLRRTEDGVIGTKFHEGIDIKPIKRDRSQNPLDAVNALAAGTVAYVNPYAGNSNYGKYVVVKHNWQSGPIYSLYAHLSTTEVKTGQVVKQGQKLGKMGYTGRGINRERSHVHLELDLMISSRFNTWHNKSFGSKNHHGLHNGLNMSGMDIAELLLQQKKNPNLTIPAFFATIPVYYKITVPRKGPLEIVQRYPWMAKGDHRTRTPSWEISFSQSGLPLAVSPSKRSVPAPRVTSVKKCLSKHEYHTKGLLTGTGHRASLTRIGLRYLSLVTGEF</sequence>
<accession>A0A851GFY4</accession>
<organism evidence="3 4">
    <name type="scientific">Oceaniferula marina</name>
    <dbReference type="NCBI Taxonomy" id="2748318"/>
    <lineage>
        <taxon>Bacteria</taxon>
        <taxon>Pseudomonadati</taxon>
        <taxon>Verrucomicrobiota</taxon>
        <taxon>Verrucomicrobiia</taxon>
        <taxon>Verrucomicrobiales</taxon>
        <taxon>Verrucomicrobiaceae</taxon>
        <taxon>Oceaniferula</taxon>
    </lineage>
</organism>
<keyword evidence="4" id="KW-1185">Reference proteome</keyword>
<dbReference type="CDD" id="cd12797">
    <property type="entry name" value="M23_peptidase"/>
    <property type="match status" value="1"/>
</dbReference>
<evidence type="ECO:0000256" key="1">
    <source>
        <dbReference type="SAM" id="SignalP"/>
    </source>
</evidence>
<dbReference type="InterPro" id="IPR011055">
    <property type="entry name" value="Dup_hybrid_motif"/>
</dbReference>
<proteinExistence type="predicted"/>
<dbReference type="PANTHER" id="PTHR21666">
    <property type="entry name" value="PEPTIDASE-RELATED"/>
    <property type="match status" value="1"/>
</dbReference>
<dbReference type="SUPFAM" id="SSF51261">
    <property type="entry name" value="Duplicated hybrid motif"/>
    <property type="match status" value="1"/>
</dbReference>
<dbReference type="RefSeq" id="WP_178933487.1">
    <property type="nucleotide sequence ID" value="NZ_JACBAZ010000005.1"/>
</dbReference>
<gene>
    <name evidence="3" type="ORF">HW115_13780</name>
</gene>
<dbReference type="InterPro" id="IPR050570">
    <property type="entry name" value="Cell_wall_metabolism_enzyme"/>
</dbReference>
<dbReference type="PANTHER" id="PTHR21666:SF270">
    <property type="entry name" value="MUREIN HYDROLASE ACTIVATOR ENVC"/>
    <property type="match status" value="1"/>
</dbReference>